<dbReference type="EMBL" id="FOOI01000028">
    <property type="protein sequence ID" value="SFH68736.1"/>
    <property type="molecule type" value="Genomic_DNA"/>
</dbReference>
<accession>A0A1I3C339</accession>
<reference evidence="2 3" key="1">
    <citation type="submission" date="2016-10" db="EMBL/GenBank/DDBJ databases">
        <authorList>
            <person name="de Groot N.N."/>
        </authorList>
    </citation>
    <scope>NUCLEOTIDE SEQUENCE [LARGE SCALE GENOMIC DNA]</scope>
    <source>
        <strain evidence="2 3">CPCC 202808</strain>
    </source>
</reference>
<sequence length="91" mass="10657">MSVDRFLLARIEEDKHLARKAYHLTMSQPELERILKTCAARRSIVLLYHEAIDEQSPFAHAYLIAVKTLTAIYNEHPDYKPDWAPPTPKRR</sequence>
<evidence type="ECO:0000313" key="3">
    <source>
        <dbReference type="Proteomes" id="UP000199052"/>
    </source>
</evidence>
<dbReference type="Proteomes" id="UP000533017">
    <property type="component" value="Unassembled WGS sequence"/>
</dbReference>
<evidence type="ECO:0000313" key="1">
    <source>
        <dbReference type="EMBL" id="NYH84096.1"/>
    </source>
</evidence>
<dbReference type="OrthoDB" id="4290974at2"/>
<keyword evidence="4" id="KW-1185">Reference proteome</keyword>
<dbReference type="RefSeq" id="WP_139239261.1">
    <property type="nucleotide sequence ID" value="NZ_FOOI01000028.1"/>
</dbReference>
<proteinExistence type="predicted"/>
<dbReference type="AlphaFoldDB" id="A0A1I3C339"/>
<evidence type="ECO:0000313" key="2">
    <source>
        <dbReference type="EMBL" id="SFH68736.1"/>
    </source>
</evidence>
<organism evidence="2 3">
    <name type="scientific">Actinopolymorpha cephalotaxi</name>
    <dbReference type="NCBI Taxonomy" id="504797"/>
    <lineage>
        <taxon>Bacteria</taxon>
        <taxon>Bacillati</taxon>
        <taxon>Actinomycetota</taxon>
        <taxon>Actinomycetes</taxon>
        <taxon>Propionibacteriales</taxon>
        <taxon>Actinopolymorphaceae</taxon>
        <taxon>Actinopolymorpha</taxon>
    </lineage>
</organism>
<dbReference type="EMBL" id="JACBZA010000001">
    <property type="protein sequence ID" value="NYH84096.1"/>
    <property type="molecule type" value="Genomic_DNA"/>
</dbReference>
<protein>
    <submittedName>
        <fullName evidence="2">Uncharacterized protein</fullName>
    </submittedName>
</protein>
<name>A0A1I3C339_9ACTN</name>
<dbReference type="InterPro" id="IPR046193">
    <property type="entry name" value="DUF6221"/>
</dbReference>
<gene>
    <name evidence="1" type="ORF">FHR37_002947</name>
    <name evidence="2" type="ORF">SAMN05421678_12848</name>
</gene>
<dbReference type="Proteomes" id="UP000199052">
    <property type="component" value="Unassembled WGS sequence"/>
</dbReference>
<evidence type="ECO:0000313" key="4">
    <source>
        <dbReference type="Proteomes" id="UP000533017"/>
    </source>
</evidence>
<reference evidence="1 4" key="2">
    <citation type="submission" date="2020-07" db="EMBL/GenBank/DDBJ databases">
        <title>Sequencing the genomes of 1000 actinobacteria strains.</title>
        <authorList>
            <person name="Klenk H.-P."/>
        </authorList>
    </citation>
    <scope>NUCLEOTIDE SEQUENCE [LARGE SCALE GENOMIC DNA]</scope>
    <source>
        <strain evidence="1 4">DSM 45117</strain>
    </source>
</reference>
<dbReference type="Pfam" id="PF19730">
    <property type="entry name" value="DUF6221"/>
    <property type="match status" value="1"/>
</dbReference>